<dbReference type="SUPFAM" id="SSF56281">
    <property type="entry name" value="Metallo-hydrolase/oxidoreductase"/>
    <property type="match status" value="1"/>
</dbReference>
<evidence type="ECO:0000259" key="1">
    <source>
        <dbReference type="SMART" id="SM00849"/>
    </source>
</evidence>
<organism evidence="2 3">
    <name type="scientific">Caldibacillus debilis</name>
    <dbReference type="NCBI Taxonomy" id="301148"/>
    <lineage>
        <taxon>Bacteria</taxon>
        <taxon>Bacillati</taxon>
        <taxon>Bacillota</taxon>
        <taxon>Bacilli</taxon>
        <taxon>Bacillales</taxon>
        <taxon>Bacillaceae</taxon>
        <taxon>Caldibacillus</taxon>
    </lineage>
</organism>
<dbReference type="AlphaFoldDB" id="A0A150M6Z8"/>
<evidence type="ECO:0000313" key="3">
    <source>
        <dbReference type="Proteomes" id="UP000075683"/>
    </source>
</evidence>
<dbReference type="Pfam" id="PF00753">
    <property type="entry name" value="Lactamase_B"/>
    <property type="match status" value="1"/>
</dbReference>
<evidence type="ECO:0000313" key="2">
    <source>
        <dbReference type="EMBL" id="KYD20155.1"/>
    </source>
</evidence>
<accession>A0A150M6Z8</accession>
<dbReference type="PANTHER" id="PTHR42951">
    <property type="entry name" value="METALLO-BETA-LACTAMASE DOMAIN-CONTAINING"/>
    <property type="match status" value="1"/>
</dbReference>
<keyword evidence="2" id="KW-0378">Hydrolase</keyword>
<reference evidence="2 3" key="1">
    <citation type="submission" date="2016-01" db="EMBL/GenBank/DDBJ databases">
        <title>Draft Genome Sequences of Seven Thermophilic Sporeformers Isolated from Foods.</title>
        <authorList>
            <person name="Berendsen E.M."/>
            <person name="Wells-Bennik M.H."/>
            <person name="Krawcyk A.O."/>
            <person name="De Jong A."/>
            <person name="Holsappel S."/>
            <person name="Eijlander R.T."/>
            <person name="Kuipers O.P."/>
        </authorList>
    </citation>
    <scope>NUCLEOTIDE SEQUENCE [LARGE SCALE GENOMIC DNA]</scope>
    <source>
        <strain evidence="2 3">B4135</strain>
    </source>
</reference>
<dbReference type="GO" id="GO:0008800">
    <property type="term" value="F:beta-lactamase activity"/>
    <property type="evidence" value="ECO:0007669"/>
    <property type="project" value="UniProtKB-EC"/>
</dbReference>
<dbReference type="InterPro" id="IPR001279">
    <property type="entry name" value="Metallo-B-lactamas"/>
</dbReference>
<dbReference type="PATRIC" id="fig|301148.3.peg.2969"/>
<dbReference type="SMART" id="SM00849">
    <property type="entry name" value="Lactamase_B"/>
    <property type="match status" value="1"/>
</dbReference>
<gene>
    <name evidence="2" type="ORF">B4135_1930</name>
</gene>
<dbReference type="InterPro" id="IPR036866">
    <property type="entry name" value="RibonucZ/Hydroxyglut_hydro"/>
</dbReference>
<dbReference type="Gene3D" id="3.60.15.10">
    <property type="entry name" value="Ribonuclease Z/Hydroxyacylglutathione hydrolase-like"/>
    <property type="match status" value="1"/>
</dbReference>
<protein>
    <submittedName>
        <fullName evidence="2">Zinc metallohydrolase, metallo-beta-lactamase family</fullName>
        <ecNumber evidence="2">3.5.2.6</ecNumber>
    </submittedName>
</protein>
<dbReference type="InterPro" id="IPR050855">
    <property type="entry name" value="NDM-1-like"/>
</dbReference>
<dbReference type="EMBL" id="LQYT01000036">
    <property type="protein sequence ID" value="KYD20155.1"/>
    <property type="molecule type" value="Genomic_DNA"/>
</dbReference>
<feature type="domain" description="Metallo-beta-lactamase" evidence="1">
    <location>
        <begin position="23"/>
        <end position="235"/>
    </location>
</feature>
<name>A0A150M6Z8_9BACI</name>
<dbReference type="PANTHER" id="PTHR42951:SF21">
    <property type="entry name" value="METALLO-HYDROLASE YQJP-RELATED"/>
    <property type="match status" value="1"/>
</dbReference>
<dbReference type="STRING" id="301148.B4135_1930"/>
<dbReference type="Proteomes" id="UP000075683">
    <property type="component" value="Unassembled WGS sequence"/>
</dbReference>
<sequence>MHMAEWCGNIAKISLPTPFPVGDVNVYVVKGEALTLIDAGVKTEAAWQRFTEELGSLRLKPEDIEQVVLTHHHPDHTGLVDFLPQAKVYGHTLCQRWLVRDESFLQEYRDFYRGLFEALSVPPELMGNLRRMEKTLDFAGNRPLDGTLAEGMEVDGLPGWFVIETPGHAQSHISLWNEKEGVLIGGDHILATISSNPMLEPPVSRGAERPKPQLQYNASLKKIKGYPVRLVFSGHGQEVRHVHALIDRRILRQHERAMHVKEMLEDRALTGFEICKNLFPQAYERELGLTMSETVGQLDYLQSLGEIRIEEGEKGEKYFRAAV</sequence>
<proteinExistence type="predicted"/>
<dbReference type="EC" id="3.5.2.6" evidence="2"/>
<comment type="caution">
    <text evidence="2">The sequence shown here is derived from an EMBL/GenBank/DDBJ whole genome shotgun (WGS) entry which is preliminary data.</text>
</comment>